<comment type="caution">
    <text evidence="3">The sequence shown here is derived from an EMBL/GenBank/DDBJ whole genome shotgun (WGS) entry which is preliminary data.</text>
</comment>
<dbReference type="SUPFAM" id="SSF56672">
    <property type="entry name" value="DNA/RNA polymerases"/>
    <property type="match status" value="1"/>
</dbReference>
<dbReference type="OrthoDB" id="1432985at2759"/>
<dbReference type="InterPro" id="IPR043128">
    <property type="entry name" value="Rev_trsase/Diguanyl_cyclase"/>
</dbReference>
<dbReference type="PANTHER" id="PTHR24559:SF430">
    <property type="entry name" value="RNA-DIRECTED DNA POLYMERASE"/>
    <property type="match status" value="1"/>
</dbReference>
<evidence type="ECO:0000259" key="2">
    <source>
        <dbReference type="PROSITE" id="PS50878"/>
    </source>
</evidence>
<evidence type="ECO:0000313" key="4">
    <source>
        <dbReference type="Proteomes" id="UP000257109"/>
    </source>
</evidence>
<keyword evidence="4" id="KW-1185">Reference proteome</keyword>
<protein>
    <recommendedName>
        <fullName evidence="2">Reverse transcriptase domain-containing protein</fullName>
    </recommendedName>
</protein>
<gene>
    <name evidence="3" type="ORF">CR513_08149</name>
</gene>
<dbReference type="Gene3D" id="3.10.10.10">
    <property type="entry name" value="HIV Type 1 Reverse Transcriptase, subunit A, domain 1"/>
    <property type="match status" value="1"/>
</dbReference>
<dbReference type="EMBL" id="QJKJ01001416">
    <property type="protein sequence ID" value="RDY07703.1"/>
    <property type="molecule type" value="Genomic_DNA"/>
</dbReference>
<dbReference type="InterPro" id="IPR043502">
    <property type="entry name" value="DNA/RNA_pol_sf"/>
</dbReference>
<dbReference type="InterPro" id="IPR005162">
    <property type="entry name" value="Retrotrans_gag_dom"/>
</dbReference>
<dbReference type="Proteomes" id="UP000257109">
    <property type="component" value="Unassembled WGS sequence"/>
</dbReference>
<sequence length="828" mass="93738">MATLPPRSIRTFSDLAGSFVSQFVANKVKQLEVADLFDIKQAKDESLKSYLARFNNAIVRVDDPDQKFFVKAFQKRLKASPFSDALALRRPSSMDEIRARAEKHVEMEDDQIERIGANKNETKDSRRMAQQRGNPAQQIQTQARNPQQHFTPLTKNKAQILQEIYHANILEFPPETRGQVLGPSKESWCEFHRMSGHSTEECWSLKKQIEKLIQRGHLSRGRSPRWGAPHLGQAQRDRSRSQPTPPAWHRGTITTIAGGSVDYPQQTSKHEIQAVLTRANRTPLGTGKRVSPALTFDDRDLIRGVPYYDKPMVISVVATEYKIERVLIDQGSSANILYWSTYHKMKLSPSSLIECPGALYGFAGERVPIKGTIELETVFREDIKRTIPVVYTIVDAMSSYNIIMGRPALNRLGAAMSTYHLCMKFPVGHKVGSVWADSRIAKRCYEDSLKVGSKPQIPAKPAINVLDLDLDPRSQYKSEGPHPAEDLKEIQLGPRASHLTKIGTALGLEEEAQLVDFLRQNNDIFAWGPKDMPGINPNFMCHQLSVAQGAKLVAQKRRKQGEEKRKAIREETTKLLTAGFIREVQYPSWLANVVMVRKANGRWRMCTDYTNLNKACPKDSYPLPSIDRLVNGVSGYALLSFMDAYSGYNQIWMHPQDEEKIAFITDTCTFYYRVISFGLKNAGAMYQRLMDKVFKEVLGVDLEVYVDDMVIKSTKVSEHCQALRRVFAILRKHQLWLNPEKCSFGVHAGKFLGFMLIERGIEANPDKCRAVINMRSPQNIKEVQQLMGRITALSRFISRSSETAMPIFATLKKGGSFTWTAKCEEAFS</sequence>
<feature type="region of interest" description="Disordered" evidence="1">
    <location>
        <begin position="121"/>
        <end position="150"/>
    </location>
</feature>
<reference evidence="3" key="1">
    <citation type="submission" date="2018-05" db="EMBL/GenBank/DDBJ databases">
        <title>Draft genome of Mucuna pruriens seed.</title>
        <authorList>
            <person name="Nnadi N.E."/>
            <person name="Vos R."/>
            <person name="Hasami M.H."/>
            <person name="Devisetty U.K."/>
            <person name="Aguiy J.C."/>
        </authorList>
    </citation>
    <scope>NUCLEOTIDE SEQUENCE [LARGE SCALE GENOMIC DNA]</scope>
    <source>
        <strain evidence="3">JCA_2017</strain>
    </source>
</reference>
<dbReference type="CDD" id="cd01647">
    <property type="entry name" value="RT_LTR"/>
    <property type="match status" value="1"/>
</dbReference>
<evidence type="ECO:0000313" key="3">
    <source>
        <dbReference type="EMBL" id="RDY07703.1"/>
    </source>
</evidence>
<name>A0A371HYA1_MUCPR</name>
<dbReference type="Gene3D" id="3.30.70.270">
    <property type="match status" value="2"/>
</dbReference>
<evidence type="ECO:0000256" key="1">
    <source>
        <dbReference type="SAM" id="MobiDB-lite"/>
    </source>
</evidence>
<feature type="non-terminal residue" evidence="3">
    <location>
        <position position="1"/>
    </location>
</feature>
<organism evidence="3 4">
    <name type="scientific">Mucuna pruriens</name>
    <name type="common">Velvet bean</name>
    <name type="synonym">Dolichos pruriens</name>
    <dbReference type="NCBI Taxonomy" id="157652"/>
    <lineage>
        <taxon>Eukaryota</taxon>
        <taxon>Viridiplantae</taxon>
        <taxon>Streptophyta</taxon>
        <taxon>Embryophyta</taxon>
        <taxon>Tracheophyta</taxon>
        <taxon>Spermatophyta</taxon>
        <taxon>Magnoliopsida</taxon>
        <taxon>eudicotyledons</taxon>
        <taxon>Gunneridae</taxon>
        <taxon>Pentapetalae</taxon>
        <taxon>rosids</taxon>
        <taxon>fabids</taxon>
        <taxon>Fabales</taxon>
        <taxon>Fabaceae</taxon>
        <taxon>Papilionoideae</taxon>
        <taxon>50 kb inversion clade</taxon>
        <taxon>NPAAA clade</taxon>
        <taxon>indigoferoid/millettioid clade</taxon>
        <taxon>Phaseoleae</taxon>
        <taxon>Mucuna</taxon>
    </lineage>
</organism>
<dbReference type="PROSITE" id="PS50878">
    <property type="entry name" value="RT_POL"/>
    <property type="match status" value="1"/>
</dbReference>
<proteinExistence type="predicted"/>
<dbReference type="Pfam" id="PF00078">
    <property type="entry name" value="RVT_1"/>
    <property type="match status" value="1"/>
</dbReference>
<accession>A0A371HYA1</accession>
<dbReference type="InterPro" id="IPR000477">
    <property type="entry name" value="RT_dom"/>
</dbReference>
<feature type="region of interest" description="Disordered" evidence="1">
    <location>
        <begin position="216"/>
        <end position="252"/>
    </location>
</feature>
<dbReference type="CDD" id="cd00303">
    <property type="entry name" value="retropepsin_like"/>
    <property type="match status" value="1"/>
</dbReference>
<feature type="domain" description="Reverse transcriptase" evidence="2">
    <location>
        <begin position="577"/>
        <end position="756"/>
    </location>
</feature>
<feature type="compositionally biased region" description="Polar residues" evidence="1">
    <location>
        <begin position="131"/>
        <end position="150"/>
    </location>
</feature>
<dbReference type="InterPro" id="IPR053134">
    <property type="entry name" value="RNA-dir_DNA_polymerase"/>
</dbReference>
<dbReference type="PANTHER" id="PTHR24559">
    <property type="entry name" value="TRANSPOSON TY3-I GAG-POL POLYPROTEIN"/>
    <property type="match status" value="1"/>
</dbReference>
<dbReference type="AlphaFoldDB" id="A0A371HYA1"/>
<dbReference type="Pfam" id="PF03732">
    <property type="entry name" value="Retrotrans_gag"/>
    <property type="match status" value="1"/>
</dbReference>